<proteinExistence type="predicted"/>
<protein>
    <submittedName>
        <fullName evidence="1">Uncharacterized protein</fullName>
    </submittedName>
</protein>
<dbReference type="Proteomes" id="UP000253144">
    <property type="component" value="Unassembled WGS sequence"/>
</dbReference>
<evidence type="ECO:0000313" key="2">
    <source>
        <dbReference type="Proteomes" id="UP000253144"/>
    </source>
</evidence>
<evidence type="ECO:0000313" key="1">
    <source>
        <dbReference type="EMBL" id="RBS26876.1"/>
    </source>
</evidence>
<dbReference type="AlphaFoldDB" id="A0A133N707"/>
<accession>A0A133N707</accession>
<name>A0A133N707_ENTFC</name>
<gene>
    <name evidence="1" type="ORF">EB12_02598</name>
</gene>
<comment type="caution">
    <text evidence="1">The sequence shown here is derived from an EMBL/GenBank/DDBJ whole genome shotgun (WGS) entry which is preliminary data.</text>
</comment>
<dbReference type="EMBL" id="LEQJ01000019">
    <property type="protein sequence ID" value="RBS26876.1"/>
    <property type="molecule type" value="Genomic_DNA"/>
</dbReference>
<sequence length="49" mass="5782">MVNFKKDKNGKYHFTASLGFDKRTGKRVQKNVEGLKQLKKKKSVYRTCF</sequence>
<organism evidence="1 2">
    <name type="scientific">Enterococcus faecium</name>
    <name type="common">Streptococcus faecium</name>
    <dbReference type="NCBI Taxonomy" id="1352"/>
    <lineage>
        <taxon>Bacteria</taxon>
        <taxon>Bacillati</taxon>
        <taxon>Bacillota</taxon>
        <taxon>Bacilli</taxon>
        <taxon>Lactobacillales</taxon>
        <taxon>Enterococcaceae</taxon>
        <taxon>Enterococcus</taxon>
    </lineage>
</organism>
<dbReference type="RefSeq" id="WP_002290356.1">
    <property type="nucleotide sequence ID" value="NZ_AP026774.1"/>
</dbReference>
<reference evidence="1 2" key="1">
    <citation type="submission" date="2015-06" db="EMBL/GenBank/DDBJ databases">
        <title>The Genome Sequence of Enterococcus faecium 131EA1.</title>
        <authorList>
            <consortium name="The Broad Institute Genomics Platform"/>
            <consortium name="The Broad Institute Genome Sequencing Center for Infectious Disease"/>
            <person name="Earl A.M."/>
            <person name="Van Tyne D."/>
            <person name="Lebreton F."/>
            <person name="Saavedra J.T."/>
            <person name="Gilmore M.S."/>
            <person name="Manson Mcguire A."/>
            <person name="Clock S."/>
            <person name="Crupain M."/>
            <person name="Rangan U."/>
            <person name="Young S."/>
            <person name="Abouelleil A."/>
            <person name="Cao P."/>
            <person name="Chapman S.B."/>
            <person name="Griggs A."/>
            <person name="Priest M."/>
            <person name="Shea T."/>
            <person name="Wortman J."/>
            <person name="Nusbaum C."/>
            <person name="Birren B."/>
        </authorList>
    </citation>
    <scope>NUCLEOTIDE SEQUENCE [LARGE SCALE GENOMIC DNA]</scope>
    <source>
        <strain evidence="1 2">131EA1</strain>
    </source>
</reference>